<evidence type="ECO:0000313" key="4">
    <source>
        <dbReference type="Proteomes" id="UP000192257"/>
    </source>
</evidence>
<reference evidence="3 4" key="1">
    <citation type="submission" date="2017-03" db="EMBL/GenBank/DDBJ databases">
        <title>An alternative strategy for trypanosome survival in the mammalian bloodstream revealed through genome and transcriptome analysis of the ubiquitous bovine parasite Trypanosoma (Megatrypanum) theileri.</title>
        <authorList>
            <person name="Kelly S."/>
            <person name="Ivens A."/>
            <person name="Mott A."/>
            <person name="O'Neill E."/>
            <person name="Emms D."/>
            <person name="Macleod O."/>
            <person name="Voorheis P."/>
            <person name="Matthews J."/>
            <person name="Matthews K."/>
            <person name="Carrington M."/>
        </authorList>
    </citation>
    <scope>NUCLEOTIDE SEQUENCE [LARGE SCALE GENOMIC DNA]</scope>
    <source>
        <strain evidence="3">Edinburgh</strain>
    </source>
</reference>
<feature type="coiled-coil region" evidence="1">
    <location>
        <begin position="407"/>
        <end position="438"/>
    </location>
</feature>
<accession>A0A1X0NT45</accession>
<dbReference type="GeneID" id="39986985"/>
<keyword evidence="4" id="KW-1185">Reference proteome</keyword>
<dbReference type="AlphaFoldDB" id="A0A1X0NT45"/>
<proteinExistence type="predicted"/>
<organism evidence="3 4">
    <name type="scientific">Trypanosoma theileri</name>
    <dbReference type="NCBI Taxonomy" id="67003"/>
    <lineage>
        <taxon>Eukaryota</taxon>
        <taxon>Discoba</taxon>
        <taxon>Euglenozoa</taxon>
        <taxon>Kinetoplastea</taxon>
        <taxon>Metakinetoplastina</taxon>
        <taxon>Trypanosomatida</taxon>
        <taxon>Trypanosomatidae</taxon>
        <taxon>Trypanosoma</taxon>
    </lineage>
</organism>
<name>A0A1X0NT45_9TRYP</name>
<evidence type="ECO:0000256" key="2">
    <source>
        <dbReference type="SAM" id="MobiDB-lite"/>
    </source>
</evidence>
<feature type="region of interest" description="Disordered" evidence="2">
    <location>
        <begin position="50"/>
        <end position="75"/>
    </location>
</feature>
<feature type="coiled-coil region" evidence="1">
    <location>
        <begin position="142"/>
        <end position="169"/>
    </location>
</feature>
<sequence length="682" mass="76388">MPLLQPPPPPFGTRTREPSPVDQPVPGSSLQQPKCLLEYERFKHLHNGNVGNNSNIENSNMVNGVGGQQFGRPDTLDKLSTYRRMRSLTQQESGGGSGSIRVIPTNGVDCSSSQSRMIDVEMEKKKEPDNLPQLPKEVAKYILDMEEQNRFLRQNVIKLQEEFKQQQIQADERKQLADIVVSNTQRVISGGDRNGVNDLLVASGAFVSQEERERYMNDVLAQVDVIVQAHRNKSEAEILRYKEEAETAKLALKQLREAIALEGVDLSMLPAAMAALSGRPLNVGKGINMVKSNKNNIQSRENGEGEEDEEEKEGIMVEDNNAIISSKISTKTMMGGDLSGITKIMLEKCKPLLTEASDAVLADLLRVEADDDVPTIVRESVRRGFEGLAQHLASLVADYVGHYINEVRYLQQEREAARRELREELNASEHQRLRMAQRYETEIRALRDELHAFHVAAAEGDELRATVHERALAEYTRLLAESRDEATSLRSQLEEARSDHATMCLRLKASLERRGAEFEAAVIKRAADVLKQRDHRIAELERCVRQQQQAEERRRSGRVMKGVQVEMEDVMRDGLVLDESHFVPNLLAVCSNGKKKNSRVSGLNQSFVTSPFSTKQHRGKGLETSAVMSATSGVGLPSARPSIVHSVQSESESALQHEESFEEEVWEKTMELLTKYGNIAKH</sequence>
<dbReference type="EMBL" id="NBCO01000022">
    <property type="protein sequence ID" value="ORC87359.1"/>
    <property type="molecule type" value="Genomic_DNA"/>
</dbReference>
<dbReference type="OrthoDB" id="245708at2759"/>
<dbReference type="Proteomes" id="UP000192257">
    <property type="component" value="Unassembled WGS sequence"/>
</dbReference>
<dbReference type="RefSeq" id="XP_028881425.1">
    <property type="nucleotide sequence ID" value="XM_029027205.1"/>
</dbReference>
<feature type="coiled-coil region" evidence="1">
    <location>
        <begin position="231"/>
        <end position="258"/>
    </location>
</feature>
<feature type="coiled-coil region" evidence="1">
    <location>
        <begin position="472"/>
        <end position="499"/>
    </location>
</feature>
<feature type="region of interest" description="Disordered" evidence="2">
    <location>
        <begin position="88"/>
        <end position="112"/>
    </location>
</feature>
<gene>
    <name evidence="3" type="ORF">TM35_000221580</name>
</gene>
<keyword evidence="1" id="KW-0175">Coiled coil</keyword>
<feature type="compositionally biased region" description="Low complexity" evidence="2">
    <location>
        <begin position="50"/>
        <end position="63"/>
    </location>
</feature>
<feature type="region of interest" description="Disordered" evidence="2">
    <location>
        <begin position="1"/>
        <end position="30"/>
    </location>
</feature>
<comment type="caution">
    <text evidence="3">The sequence shown here is derived from an EMBL/GenBank/DDBJ whole genome shotgun (WGS) entry which is preliminary data.</text>
</comment>
<dbReference type="VEuPathDB" id="TriTrypDB:TM35_000221580"/>
<evidence type="ECO:0000313" key="3">
    <source>
        <dbReference type="EMBL" id="ORC87359.1"/>
    </source>
</evidence>
<feature type="compositionally biased region" description="Pro residues" evidence="2">
    <location>
        <begin position="1"/>
        <end position="11"/>
    </location>
</feature>
<feature type="region of interest" description="Disordered" evidence="2">
    <location>
        <begin position="293"/>
        <end position="313"/>
    </location>
</feature>
<protein>
    <submittedName>
        <fullName evidence="3">Uncharacterized protein</fullName>
    </submittedName>
</protein>
<evidence type="ECO:0000256" key="1">
    <source>
        <dbReference type="SAM" id="Coils"/>
    </source>
</evidence>